<dbReference type="OrthoDB" id="2884912at2759"/>
<protein>
    <submittedName>
        <fullName evidence="2">Uncharacterized protein</fullName>
    </submittedName>
</protein>
<reference evidence="2 3" key="1">
    <citation type="journal article" date="2019" name="Nat. Ecol. Evol.">
        <title>Megaphylogeny resolves global patterns of mushroom evolution.</title>
        <authorList>
            <person name="Varga T."/>
            <person name="Krizsan K."/>
            <person name="Foldi C."/>
            <person name="Dima B."/>
            <person name="Sanchez-Garcia M."/>
            <person name="Sanchez-Ramirez S."/>
            <person name="Szollosi G.J."/>
            <person name="Szarkandi J.G."/>
            <person name="Papp V."/>
            <person name="Albert L."/>
            <person name="Andreopoulos W."/>
            <person name="Angelini C."/>
            <person name="Antonin V."/>
            <person name="Barry K.W."/>
            <person name="Bougher N.L."/>
            <person name="Buchanan P."/>
            <person name="Buyck B."/>
            <person name="Bense V."/>
            <person name="Catcheside P."/>
            <person name="Chovatia M."/>
            <person name="Cooper J."/>
            <person name="Damon W."/>
            <person name="Desjardin D."/>
            <person name="Finy P."/>
            <person name="Geml J."/>
            <person name="Haridas S."/>
            <person name="Hughes K."/>
            <person name="Justo A."/>
            <person name="Karasinski D."/>
            <person name="Kautmanova I."/>
            <person name="Kiss B."/>
            <person name="Kocsube S."/>
            <person name="Kotiranta H."/>
            <person name="LaButti K.M."/>
            <person name="Lechner B.E."/>
            <person name="Liimatainen K."/>
            <person name="Lipzen A."/>
            <person name="Lukacs Z."/>
            <person name="Mihaltcheva S."/>
            <person name="Morgado L.N."/>
            <person name="Niskanen T."/>
            <person name="Noordeloos M.E."/>
            <person name="Ohm R.A."/>
            <person name="Ortiz-Santana B."/>
            <person name="Ovrebo C."/>
            <person name="Racz N."/>
            <person name="Riley R."/>
            <person name="Savchenko A."/>
            <person name="Shiryaev A."/>
            <person name="Soop K."/>
            <person name="Spirin V."/>
            <person name="Szebenyi C."/>
            <person name="Tomsovsky M."/>
            <person name="Tulloss R.E."/>
            <person name="Uehling J."/>
            <person name="Grigoriev I.V."/>
            <person name="Vagvolgyi C."/>
            <person name="Papp T."/>
            <person name="Martin F.M."/>
            <person name="Miettinen O."/>
            <person name="Hibbett D.S."/>
            <person name="Nagy L.G."/>
        </authorList>
    </citation>
    <scope>NUCLEOTIDE SEQUENCE [LARGE SCALE GENOMIC DNA]</scope>
    <source>
        <strain evidence="2 3">CBS 962.96</strain>
    </source>
</reference>
<evidence type="ECO:0000313" key="1">
    <source>
        <dbReference type="EMBL" id="THU76387.1"/>
    </source>
</evidence>
<dbReference type="Proteomes" id="UP000297245">
    <property type="component" value="Unassembled WGS sequence"/>
</dbReference>
<keyword evidence="3" id="KW-1185">Reference proteome</keyword>
<sequence>AASPTATFCSGQVGTSDCVAIPVVSDECINFTGGLTILNKEISWAVIPDGFVCTLFAQFGCSTARSSNSQDEISLVGGTHDILNVPGIAGPTNFNDMPSSVSCSPV</sequence>
<organism evidence="2 3">
    <name type="scientific">Dendrothele bispora (strain CBS 962.96)</name>
    <dbReference type="NCBI Taxonomy" id="1314807"/>
    <lineage>
        <taxon>Eukaryota</taxon>
        <taxon>Fungi</taxon>
        <taxon>Dikarya</taxon>
        <taxon>Basidiomycota</taxon>
        <taxon>Agaricomycotina</taxon>
        <taxon>Agaricomycetes</taxon>
        <taxon>Agaricomycetidae</taxon>
        <taxon>Agaricales</taxon>
        <taxon>Agaricales incertae sedis</taxon>
        <taxon>Dendrothele</taxon>
    </lineage>
</organism>
<dbReference type="EMBL" id="ML179638">
    <property type="protein sequence ID" value="THU83831.1"/>
    <property type="molecule type" value="Genomic_DNA"/>
</dbReference>
<feature type="non-terminal residue" evidence="2">
    <location>
        <position position="1"/>
    </location>
</feature>
<gene>
    <name evidence="2" type="ORF">K435DRAFT_688774</name>
    <name evidence="1" type="ORF">K435DRAFT_704946</name>
</gene>
<accession>A0A4S8L5W4</accession>
<proteinExistence type="predicted"/>
<evidence type="ECO:0000313" key="3">
    <source>
        <dbReference type="Proteomes" id="UP000297245"/>
    </source>
</evidence>
<dbReference type="EMBL" id="ML180947">
    <property type="protein sequence ID" value="THU76387.1"/>
    <property type="molecule type" value="Genomic_DNA"/>
</dbReference>
<dbReference type="AlphaFoldDB" id="A0A4S8L5W4"/>
<name>A0A4S8L5W4_DENBC</name>
<evidence type="ECO:0000313" key="2">
    <source>
        <dbReference type="EMBL" id="THU83831.1"/>
    </source>
</evidence>